<name>A0ABW2YU08_9SPHI</name>
<reference evidence="3" key="1">
    <citation type="journal article" date="2019" name="Int. J. Syst. Evol. Microbiol.">
        <title>The Global Catalogue of Microorganisms (GCM) 10K type strain sequencing project: providing services to taxonomists for standard genome sequencing and annotation.</title>
        <authorList>
            <consortium name="The Broad Institute Genomics Platform"/>
            <consortium name="The Broad Institute Genome Sequencing Center for Infectious Disease"/>
            <person name="Wu L."/>
            <person name="Ma J."/>
        </authorList>
    </citation>
    <scope>NUCLEOTIDE SEQUENCE [LARGE SCALE GENOMIC DNA]</scope>
    <source>
        <strain evidence="3">CCUG 63418</strain>
    </source>
</reference>
<accession>A0ABW2YU08</accession>
<evidence type="ECO:0000313" key="3">
    <source>
        <dbReference type="Proteomes" id="UP001596958"/>
    </source>
</evidence>
<dbReference type="NCBIfam" id="NF009807">
    <property type="entry name" value="PRK13291.1"/>
    <property type="match status" value="1"/>
</dbReference>
<dbReference type="EMBL" id="JBHTHU010000005">
    <property type="protein sequence ID" value="MFD0749719.1"/>
    <property type="molecule type" value="Genomic_DNA"/>
</dbReference>
<sequence length="176" mass="20517">MTDETLRCPIGKFIVPEAYTDELMAQWKKDIKALPALMREAVKDLSDEQLETPYRPGGWTIRQVVHHVADSHINSIIRFKWTMTEDNPTIKAYHEDRWAKLADYKLPIEPSLIMLEGIHARLTALFESFTADDWNRTFFHPEMNVTLPLRRVLGIYAWHGKHHLAHIAQAKRSFKA</sequence>
<dbReference type="RefSeq" id="WP_377098334.1">
    <property type="nucleotide sequence ID" value="NZ_JBHTHU010000005.1"/>
</dbReference>
<dbReference type="Pfam" id="PF12867">
    <property type="entry name" value="DinB_2"/>
    <property type="match status" value="1"/>
</dbReference>
<comment type="caution">
    <text evidence="2">The sequence shown here is derived from an EMBL/GenBank/DDBJ whole genome shotgun (WGS) entry which is preliminary data.</text>
</comment>
<dbReference type="InterPro" id="IPR024775">
    <property type="entry name" value="DinB-like"/>
</dbReference>
<keyword evidence="2" id="KW-0808">Transferase</keyword>
<feature type="domain" description="DinB-like" evidence="1">
    <location>
        <begin position="33"/>
        <end position="167"/>
    </location>
</feature>
<evidence type="ECO:0000313" key="2">
    <source>
        <dbReference type="EMBL" id="MFD0749719.1"/>
    </source>
</evidence>
<gene>
    <name evidence="2" type="ORF">ACFQZS_06175</name>
</gene>
<protein>
    <submittedName>
        <fullName evidence="2">YfiT family bacillithiol transferase</fullName>
    </submittedName>
</protein>
<proteinExistence type="predicted"/>
<dbReference type="Gene3D" id="1.20.120.450">
    <property type="entry name" value="dinb family like domain"/>
    <property type="match status" value="1"/>
</dbReference>
<organism evidence="2 3">
    <name type="scientific">Mucilaginibacter calamicampi</name>
    <dbReference type="NCBI Taxonomy" id="1302352"/>
    <lineage>
        <taxon>Bacteria</taxon>
        <taxon>Pseudomonadati</taxon>
        <taxon>Bacteroidota</taxon>
        <taxon>Sphingobacteriia</taxon>
        <taxon>Sphingobacteriales</taxon>
        <taxon>Sphingobacteriaceae</taxon>
        <taxon>Mucilaginibacter</taxon>
    </lineage>
</organism>
<evidence type="ECO:0000259" key="1">
    <source>
        <dbReference type="Pfam" id="PF12867"/>
    </source>
</evidence>
<dbReference type="GO" id="GO:0016740">
    <property type="term" value="F:transferase activity"/>
    <property type="evidence" value="ECO:0007669"/>
    <property type="project" value="UniProtKB-KW"/>
</dbReference>
<dbReference type="InterPro" id="IPR034660">
    <property type="entry name" value="DinB/YfiT-like"/>
</dbReference>
<dbReference type="Proteomes" id="UP001596958">
    <property type="component" value="Unassembled WGS sequence"/>
</dbReference>
<dbReference type="SUPFAM" id="SSF109854">
    <property type="entry name" value="DinB/YfiT-like putative metalloenzymes"/>
    <property type="match status" value="1"/>
</dbReference>
<keyword evidence="3" id="KW-1185">Reference proteome</keyword>